<feature type="region of interest" description="Disordered" evidence="6">
    <location>
        <begin position="160"/>
        <end position="213"/>
    </location>
</feature>
<feature type="compositionally biased region" description="Low complexity" evidence="6">
    <location>
        <begin position="189"/>
        <end position="208"/>
    </location>
</feature>
<organism evidence="9 10">
    <name type="scientific">Bifidobacterium aquikefiri</name>
    <dbReference type="NCBI Taxonomy" id="1653207"/>
    <lineage>
        <taxon>Bacteria</taxon>
        <taxon>Bacillati</taxon>
        <taxon>Actinomycetota</taxon>
        <taxon>Actinomycetes</taxon>
        <taxon>Bifidobacteriales</taxon>
        <taxon>Bifidobacteriaceae</taxon>
        <taxon>Bifidobacterium</taxon>
    </lineage>
</organism>
<evidence type="ECO:0000256" key="1">
    <source>
        <dbReference type="ARBA" id="ARBA00004162"/>
    </source>
</evidence>
<feature type="domain" description="Phage shock protein PspC N-terminal" evidence="8">
    <location>
        <begin position="44"/>
        <end position="95"/>
    </location>
</feature>
<evidence type="ECO:0000256" key="5">
    <source>
        <dbReference type="ARBA" id="ARBA00023136"/>
    </source>
</evidence>
<proteinExistence type="predicted"/>
<feature type="region of interest" description="Disordered" evidence="6">
    <location>
        <begin position="1"/>
        <end position="30"/>
    </location>
</feature>
<feature type="transmembrane region" description="Helical" evidence="7">
    <location>
        <begin position="240"/>
        <end position="262"/>
    </location>
</feature>
<name>A0A261G2F4_9BIFI</name>
<dbReference type="GeneID" id="98296402"/>
<evidence type="ECO:0000313" key="9">
    <source>
        <dbReference type="EMBL" id="OZG65568.1"/>
    </source>
</evidence>
<dbReference type="InterPro" id="IPR007168">
    <property type="entry name" value="Phageshock_PspC_N"/>
</dbReference>
<reference evidence="9 10" key="1">
    <citation type="journal article" date="2017" name="BMC Genomics">
        <title>Comparative genomic and phylogenomic analyses of the Bifidobacteriaceae family.</title>
        <authorList>
            <person name="Lugli G.A."/>
            <person name="Milani C."/>
            <person name="Turroni F."/>
            <person name="Duranti S."/>
            <person name="Mancabelli L."/>
            <person name="Mangifesta M."/>
            <person name="Ferrario C."/>
            <person name="Modesto M."/>
            <person name="Mattarelli P."/>
            <person name="Jiri K."/>
            <person name="van Sinderen D."/>
            <person name="Ventura M."/>
        </authorList>
    </citation>
    <scope>NUCLEOTIDE SEQUENCE [LARGE SCALE GENOMIC DNA]</scope>
    <source>
        <strain evidence="9 10">LMG 28769</strain>
    </source>
</reference>
<keyword evidence="5 7" id="KW-0472">Membrane</keyword>
<feature type="transmembrane region" description="Helical" evidence="7">
    <location>
        <begin position="274"/>
        <end position="295"/>
    </location>
</feature>
<dbReference type="Proteomes" id="UP000216451">
    <property type="component" value="Unassembled WGS sequence"/>
</dbReference>
<evidence type="ECO:0000256" key="3">
    <source>
        <dbReference type="ARBA" id="ARBA00022692"/>
    </source>
</evidence>
<protein>
    <submittedName>
        <fullName evidence="9">PspC domain-containing protein</fullName>
    </submittedName>
</protein>
<feature type="compositionally biased region" description="Polar residues" evidence="6">
    <location>
        <begin position="160"/>
        <end position="183"/>
    </location>
</feature>
<sequence length="501" mass="53930">MNESQMNEPPMNESKPHESASSESTPPGPQSRFFAWIRHCGVERSDERWISGVAGGLAARLGWDVVLVRVLLVTSVLCFGLGAAFYGLLWFVLPDRRSNVLLLEELIEGRWDWSCVGVFLCIIVALVFPGAGLVVLALSALAGFMLMLWSKNTIASNSMSGDAAQGQSAPGTWQWQDSPTQPTGPDWARSQQPNQQPSPQSNPQSNPRPHAPSPQYTYAAQPYRYQPRTIAVRRRSAGPVVVSAVIGAIFMAAAVLLAIASFNGFSTSQTLRVATWWSCGSIIAMGVTLVILGCLGRRSGGFIPFALLGLVLTFTLVTLSVGTGYAVLTSTRDTSGFTRIAVATHTSMGSTPAEMRTYERGILFDGSDRRQASMSTAVIDLSNYALNNPKRTAKPDHDTEQKQSACPSGTVRLGILETKTTIIMPTSCAYSVNGSQARTQTRSSVGGTFVMLGNNDMLSLHSWTNIDDQGSDSSNDAASHDILHISTPAMIDAELTVTYAR</sequence>
<keyword evidence="10" id="KW-1185">Reference proteome</keyword>
<accession>A0A261G2F4</accession>
<comment type="caution">
    <text evidence="9">The sequence shown here is derived from an EMBL/GenBank/DDBJ whole genome shotgun (WGS) entry which is preliminary data.</text>
</comment>
<feature type="transmembrane region" description="Helical" evidence="7">
    <location>
        <begin position="70"/>
        <end position="93"/>
    </location>
</feature>
<feature type="transmembrane region" description="Helical" evidence="7">
    <location>
        <begin position="302"/>
        <end position="328"/>
    </location>
</feature>
<evidence type="ECO:0000256" key="2">
    <source>
        <dbReference type="ARBA" id="ARBA00022475"/>
    </source>
</evidence>
<comment type="subcellular location">
    <subcellularLocation>
        <location evidence="1">Cell membrane</location>
        <topology evidence="1">Single-pass membrane protein</topology>
    </subcellularLocation>
</comment>
<feature type="transmembrane region" description="Helical" evidence="7">
    <location>
        <begin position="116"/>
        <end position="149"/>
    </location>
</feature>
<evidence type="ECO:0000256" key="4">
    <source>
        <dbReference type="ARBA" id="ARBA00022989"/>
    </source>
</evidence>
<evidence type="ECO:0000256" key="6">
    <source>
        <dbReference type="SAM" id="MobiDB-lite"/>
    </source>
</evidence>
<evidence type="ECO:0000259" key="8">
    <source>
        <dbReference type="Pfam" id="PF04024"/>
    </source>
</evidence>
<dbReference type="EMBL" id="MWXA01000008">
    <property type="protein sequence ID" value="OZG65568.1"/>
    <property type="molecule type" value="Genomic_DNA"/>
</dbReference>
<keyword evidence="3 7" id="KW-0812">Transmembrane</keyword>
<keyword evidence="2" id="KW-1003">Cell membrane</keyword>
<dbReference type="GO" id="GO:0005886">
    <property type="term" value="C:plasma membrane"/>
    <property type="evidence" value="ECO:0007669"/>
    <property type="project" value="UniProtKB-SubCell"/>
</dbReference>
<dbReference type="InterPro" id="IPR052027">
    <property type="entry name" value="PspC"/>
</dbReference>
<dbReference type="AlphaFoldDB" id="A0A261G2F4"/>
<dbReference type="RefSeq" id="WP_158215682.1">
    <property type="nucleotide sequence ID" value="NZ_JBDNSG010000017.1"/>
</dbReference>
<evidence type="ECO:0000256" key="7">
    <source>
        <dbReference type="SAM" id="Phobius"/>
    </source>
</evidence>
<keyword evidence="4 7" id="KW-1133">Transmembrane helix</keyword>
<evidence type="ECO:0000313" key="10">
    <source>
        <dbReference type="Proteomes" id="UP000216451"/>
    </source>
</evidence>
<dbReference type="PANTHER" id="PTHR33885:SF3">
    <property type="entry name" value="PHAGE SHOCK PROTEIN C"/>
    <property type="match status" value="1"/>
</dbReference>
<dbReference type="PANTHER" id="PTHR33885">
    <property type="entry name" value="PHAGE SHOCK PROTEIN C"/>
    <property type="match status" value="1"/>
</dbReference>
<dbReference type="Pfam" id="PF04024">
    <property type="entry name" value="PspC"/>
    <property type="match status" value="1"/>
</dbReference>
<dbReference type="OrthoDB" id="7359894at2"/>
<gene>
    <name evidence="9" type="ORF">BAQU_1751</name>
</gene>